<dbReference type="OrthoDB" id="9811523at2"/>
<keyword evidence="2" id="KW-0808">Transferase</keyword>
<dbReference type="RefSeq" id="WP_117392238.1">
    <property type="nucleotide sequence ID" value="NZ_QWDC01000002.1"/>
</dbReference>
<dbReference type="InterPro" id="IPR000182">
    <property type="entry name" value="GNAT_dom"/>
</dbReference>
<evidence type="ECO:0000313" key="3">
    <source>
        <dbReference type="Proteomes" id="UP000264217"/>
    </source>
</evidence>
<dbReference type="PANTHER" id="PTHR43328">
    <property type="entry name" value="ACETYLTRANSFERASE-RELATED"/>
    <property type="match status" value="1"/>
</dbReference>
<sequence length="173" mass="19724">MEFNGQGFKLRPWRMDDAKALQKHADNPNVSACLLNRFPYPYSIVDAEEFLEHITTKTPVTTFAIEVNGEAIGGIGLEIRQDVYRYSPLIGYWLSEQHWGKGITAEAVKLLTDYAFTKLEAICVQAFVFSENPRSMRVLEKAGYIKQGIIQQSVIKRGFVMDEHVYTAYPPEK</sequence>
<keyword evidence="3" id="KW-1185">Reference proteome</keyword>
<dbReference type="PROSITE" id="PS51186">
    <property type="entry name" value="GNAT"/>
    <property type="match status" value="1"/>
</dbReference>
<proteinExistence type="predicted"/>
<dbReference type="EMBL" id="QWDC01000002">
    <property type="protein sequence ID" value="RFZ92529.1"/>
    <property type="molecule type" value="Genomic_DNA"/>
</dbReference>
<dbReference type="InterPro" id="IPR016181">
    <property type="entry name" value="Acyl_CoA_acyltransferase"/>
</dbReference>
<protein>
    <submittedName>
        <fullName evidence="2">N-acetyltransferase</fullName>
    </submittedName>
</protein>
<dbReference type="GO" id="GO:0016747">
    <property type="term" value="F:acyltransferase activity, transferring groups other than amino-acyl groups"/>
    <property type="evidence" value="ECO:0007669"/>
    <property type="project" value="InterPro"/>
</dbReference>
<reference evidence="2 3" key="1">
    <citation type="submission" date="2018-08" db="EMBL/GenBank/DDBJ databases">
        <title>Mucilaginibacter sp. MYSH2.</title>
        <authorList>
            <person name="Seo T."/>
        </authorList>
    </citation>
    <scope>NUCLEOTIDE SEQUENCE [LARGE SCALE GENOMIC DNA]</scope>
    <source>
        <strain evidence="2 3">MYSH2</strain>
    </source>
</reference>
<evidence type="ECO:0000313" key="2">
    <source>
        <dbReference type="EMBL" id="RFZ92529.1"/>
    </source>
</evidence>
<dbReference type="PANTHER" id="PTHR43328:SF1">
    <property type="entry name" value="N-ACETYLTRANSFERASE DOMAIN-CONTAINING PROTEIN"/>
    <property type="match status" value="1"/>
</dbReference>
<gene>
    <name evidence="2" type="ORF">D0C36_13965</name>
</gene>
<accession>A0A372NV10</accession>
<dbReference type="AlphaFoldDB" id="A0A372NV10"/>
<feature type="domain" description="N-acetyltransferase" evidence="1">
    <location>
        <begin position="8"/>
        <end position="172"/>
    </location>
</feature>
<dbReference type="SUPFAM" id="SSF55729">
    <property type="entry name" value="Acyl-CoA N-acyltransferases (Nat)"/>
    <property type="match status" value="1"/>
</dbReference>
<dbReference type="Gene3D" id="3.40.630.30">
    <property type="match status" value="1"/>
</dbReference>
<dbReference type="Pfam" id="PF13302">
    <property type="entry name" value="Acetyltransf_3"/>
    <property type="match status" value="1"/>
</dbReference>
<comment type="caution">
    <text evidence="2">The sequence shown here is derived from an EMBL/GenBank/DDBJ whole genome shotgun (WGS) entry which is preliminary data.</text>
</comment>
<organism evidence="2 3">
    <name type="scientific">Mucilaginibacter conchicola</name>
    <dbReference type="NCBI Taxonomy" id="2303333"/>
    <lineage>
        <taxon>Bacteria</taxon>
        <taxon>Pseudomonadati</taxon>
        <taxon>Bacteroidota</taxon>
        <taxon>Sphingobacteriia</taxon>
        <taxon>Sphingobacteriales</taxon>
        <taxon>Sphingobacteriaceae</taxon>
        <taxon>Mucilaginibacter</taxon>
    </lineage>
</organism>
<evidence type="ECO:0000259" key="1">
    <source>
        <dbReference type="PROSITE" id="PS51186"/>
    </source>
</evidence>
<dbReference type="Proteomes" id="UP000264217">
    <property type="component" value="Unassembled WGS sequence"/>
</dbReference>
<name>A0A372NV10_9SPHI</name>